<dbReference type="CDD" id="cd06225">
    <property type="entry name" value="HAMP"/>
    <property type="match status" value="1"/>
</dbReference>
<dbReference type="SMART" id="SM00283">
    <property type="entry name" value="MA"/>
    <property type="match status" value="1"/>
</dbReference>
<feature type="domain" description="HAMP" evidence="7">
    <location>
        <begin position="213"/>
        <end position="265"/>
    </location>
</feature>
<dbReference type="Proteomes" id="UP001165492">
    <property type="component" value="Unassembled WGS sequence"/>
</dbReference>
<dbReference type="SUPFAM" id="SSF58104">
    <property type="entry name" value="Methyl-accepting chemotaxis protein (MCP) signaling domain"/>
    <property type="match status" value="1"/>
</dbReference>
<comment type="similarity">
    <text evidence="2">Belongs to the methyl-accepting chemotaxis (MCP) protein family.</text>
</comment>
<feature type="domain" description="Methyl-accepting transducer" evidence="6">
    <location>
        <begin position="270"/>
        <end position="499"/>
    </location>
</feature>
<dbReference type="Pfam" id="PF00015">
    <property type="entry name" value="MCPsignal"/>
    <property type="match status" value="1"/>
</dbReference>
<keyword evidence="5" id="KW-0472">Membrane</keyword>
<accession>A0ABS8I1A1</accession>
<organism evidence="8 9">
    <name type="scientific">Pelosinus baikalensis</name>
    <dbReference type="NCBI Taxonomy" id="2892015"/>
    <lineage>
        <taxon>Bacteria</taxon>
        <taxon>Bacillati</taxon>
        <taxon>Bacillota</taxon>
        <taxon>Negativicutes</taxon>
        <taxon>Selenomonadales</taxon>
        <taxon>Sporomusaceae</taxon>
        <taxon>Pelosinus</taxon>
    </lineage>
</organism>
<feature type="region of interest" description="Disordered" evidence="4">
    <location>
        <begin position="542"/>
        <end position="573"/>
    </location>
</feature>
<evidence type="ECO:0000256" key="2">
    <source>
        <dbReference type="ARBA" id="ARBA00029447"/>
    </source>
</evidence>
<dbReference type="PROSITE" id="PS50111">
    <property type="entry name" value="CHEMOTAXIS_TRANSDUC_2"/>
    <property type="match status" value="1"/>
</dbReference>
<feature type="transmembrane region" description="Helical" evidence="5">
    <location>
        <begin position="12"/>
        <end position="33"/>
    </location>
</feature>
<keyword evidence="5" id="KW-0812">Transmembrane</keyword>
<dbReference type="Gene3D" id="6.10.340.10">
    <property type="match status" value="1"/>
</dbReference>
<feature type="transmembrane region" description="Helical" evidence="5">
    <location>
        <begin position="189"/>
        <end position="212"/>
    </location>
</feature>
<keyword evidence="9" id="KW-1185">Reference proteome</keyword>
<dbReference type="Pfam" id="PF00672">
    <property type="entry name" value="HAMP"/>
    <property type="match status" value="1"/>
</dbReference>
<feature type="compositionally biased region" description="Basic and acidic residues" evidence="4">
    <location>
        <begin position="563"/>
        <end position="573"/>
    </location>
</feature>
<dbReference type="RefSeq" id="WP_229537128.1">
    <property type="nucleotide sequence ID" value="NZ_JAJHJB010000055.1"/>
</dbReference>
<dbReference type="PROSITE" id="PS50885">
    <property type="entry name" value="HAMP"/>
    <property type="match status" value="1"/>
</dbReference>
<dbReference type="Gene3D" id="1.10.287.950">
    <property type="entry name" value="Methyl-accepting chemotaxis protein"/>
    <property type="match status" value="1"/>
</dbReference>
<evidence type="ECO:0000259" key="7">
    <source>
        <dbReference type="PROSITE" id="PS50885"/>
    </source>
</evidence>
<keyword evidence="3" id="KW-0807">Transducer</keyword>
<name>A0ABS8I1A1_9FIRM</name>
<evidence type="ECO:0000256" key="1">
    <source>
        <dbReference type="ARBA" id="ARBA00022500"/>
    </source>
</evidence>
<dbReference type="PANTHER" id="PTHR43531:SF11">
    <property type="entry name" value="METHYL-ACCEPTING CHEMOTAXIS PROTEIN 3"/>
    <property type="match status" value="1"/>
</dbReference>
<protein>
    <submittedName>
        <fullName evidence="8">Methyl-accepting chemotaxis protein</fullName>
    </submittedName>
</protein>
<keyword evidence="1" id="KW-0145">Chemotaxis</keyword>
<evidence type="ECO:0000313" key="8">
    <source>
        <dbReference type="EMBL" id="MCC5468264.1"/>
    </source>
</evidence>
<evidence type="ECO:0000256" key="5">
    <source>
        <dbReference type="SAM" id="Phobius"/>
    </source>
</evidence>
<dbReference type="SMART" id="SM00304">
    <property type="entry name" value="HAMP"/>
    <property type="match status" value="1"/>
</dbReference>
<sequence>MNWFQDLKIANKLIIAFLGVAVIAGMVGMVAIFNLSNLAQEDTDLYENYTVPMGQMGDLSEVYQKGRVNFRDALVSKDPRVQNEKMKQFNDSITQMKAASGEIAKTIGTEEGRKLLKNLDDALGQYESYSKNLFPMFQAGQADQVNQLMQTEGIQLANTIGGTLDQLSALKIELAKQKAANNKADASKAIIIMITMVITGVGIAIVLGVYIARLISRPIKEMVTVAGRIAGGDLNVAVTVKTGDETGELAQAFNKMADNINRTMSSINQAAEQVALGAQQIAASGEILSQGSTEQASSIEEITASMTQVAVQTKQNAVNANHANELAVSSQQQATEGNTQMQAMVTAMTEINESSTNISKIIKVIDEIAFQTNILALNAAVEAARAGQHGKGFAVVAEEVRNLAARSANAAKETTAMIEGAIKKVDVGTQIATDTSKALNSIVDGVAQAAALVGDIATACNEQATAISQINQAITQVSQVVQTNSATAEESAAASEELSGQSEVMKENVAKFKLKQSTSSFQKGEVLSPEMMGAIEMMMEKKQHKQIGAEENRQRVSTPKGKIVLDDSEFGKY</sequence>
<dbReference type="InterPro" id="IPR003660">
    <property type="entry name" value="HAMP_dom"/>
</dbReference>
<evidence type="ECO:0000256" key="3">
    <source>
        <dbReference type="PROSITE-ProRule" id="PRU00284"/>
    </source>
</evidence>
<evidence type="ECO:0000256" key="4">
    <source>
        <dbReference type="SAM" id="MobiDB-lite"/>
    </source>
</evidence>
<comment type="caution">
    <text evidence="8">The sequence shown here is derived from an EMBL/GenBank/DDBJ whole genome shotgun (WGS) entry which is preliminary data.</text>
</comment>
<dbReference type="CDD" id="cd11386">
    <property type="entry name" value="MCP_signal"/>
    <property type="match status" value="1"/>
</dbReference>
<dbReference type="PANTHER" id="PTHR43531">
    <property type="entry name" value="PROTEIN ICFG"/>
    <property type="match status" value="1"/>
</dbReference>
<evidence type="ECO:0000259" key="6">
    <source>
        <dbReference type="PROSITE" id="PS50111"/>
    </source>
</evidence>
<proteinExistence type="inferred from homology"/>
<dbReference type="EMBL" id="JAJHJB010000055">
    <property type="protein sequence ID" value="MCC5468264.1"/>
    <property type="molecule type" value="Genomic_DNA"/>
</dbReference>
<dbReference type="InterPro" id="IPR004089">
    <property type="entry name" value="MCPsignal_dom"/>
</dbReference>
<evidence type="ECO:0000313" key="9">
    <source>
        <dbReference type="Proteomes" id="UP001165492"/>
    </source>
</evidence>
<reference evidence="8" key="1">
    <citation type="submission" date="2021-11" db="EMBL/GenBank/DDBJ databases">
        <title>Description of a new species Pelosinus isolated from the bottom sediments of Lake Baikal.</title>
        <authorList>
            <person name="Zakharyuk A."/>
        </authorList>
    </citation>
    <scope>NUCLEOTIDE SEQUENCE</scope>
    <source>
        <strain evidence="8">Bkl1</strain>
    </source>
</reference>
<dbReference type="Pfam" id="PF12729">
    <property type="entry name" value="4HB_MCP_1"/>
    <property type="match status" value="1"/>
</dbReference>
<dbReference type="InterPro" id="IPR024478">
    <property type="entry name" value="HlyB_4HB_MCP"/>
</dbReference>
<dbReference type="InterPro" id="IPR051310">
    <property type="entry name" value="MCP_chemotaxis"/>
</dbReference>
<gene>
    <name evidence="8" type="ORF">LMF89_23280</name>
</gene>
<keyword evidence="5" id="KW-1133">Transmembrane helix</keyword>